<accession>A0A2G9Y7Z3</accession>
<sequence>MTVNSIIKKKPYLAWYIKDPEKLSEKSVLEHILNYGNWDDVQQFIKIKGKDKTTEVFKKTIANKRTNYSPVIQSYFSRYFNNSHV</sequence>
<comment type="caution">
    <text evidence="1">The sequence shown here is derived from an EMBL/GenBank/DDBJ whole genome shotgun (WGS) entry which is preliminary data.</text>
</comment>
<dbReference type="Proteomes" id="UP000231025">
    <property type="component" value="Unassembled WGS sequence"/>
</dbReference>
<name>A0A2G9Y7Z3_9BACT</name>
<evidence type="ECO:0000313" key="1">
    <source>
        <dbReference type="EMBL" id="PIP14601.1"/>
    </source>
</evidence>
<evidence type="ECO:0000313" key="2">
    <source>
        <dbReference type="Proteomes" id="UP000231025"/>
    </source>
</evidence>
<dbReference type="EMBL" id="PCRE01000060">
    <property type="protein sequence ID" value="PIP14601.1"/>
    <property type="molecule type" value="Genomic_DNA"/>
</dbReference>
<organism evidence="1 2">
    <name type="scientific">Candidatus Roizmanbacteria bacterium CG23_combo_of_CG06-09_8_20_14_all_35_49</name>
    <dbReference type="NCBI Taxonomy" id="1974863"/>
    <lineage>
        <taxon>Bacteria</taxon>
        <taxon>Candidatus Roizmaniibacteriota</taxon>
    </lineage>
</organism>
<protein>
    <submittedName>
        <fullName evidence="1">Uncharacterized protein</fullName>
    </submittedName>
</protein>
<reference evidence="1 2" key="1">
    <citation type="submission" date="2017-09" db="EMBL/GenBank/DDBJ databases">
        <title>Depth-based differentiation of microbial function through sediment-hosted aquifers and enrichment of novel symbionts in the deep terrestrial subsurface.</title>
        <authorList>
            <person name="Probst A.J."/>
            <person name="Ladd B."/>
            <person name="Jarett J.K."/>
            <person name="Geller-Mcgrath D.E."/>
            <person name="Sieber C.M."/>
            <person name="Emerson J.B."/>
            <person name="Anantharaman K."/>
            <person name="Thomas B.C."/>
            <person name="Malmstrom R."/>
            <person name="Stieglmeier M."/>
            <person name="Klingl A."/>
            <person name="Woyke T."/>
            <person name="Ryan C.M."/>
            <person name="Banfield J.F."/>
        </authorList>
    </citation>
    <scope>NUCLEOTIDE SEQUENCE [LARGE SCALE GENOMIC DNA]</scope>
    <source>
        <strain evidence="1">CG23_combo_of_CG06-09_8_20_14_all_35_49</strain>
    </source>
</reference>
<dbReference type="AlphaFoldDB" id="A0A2G9Y7Z3"/>
<proteinExistence type="predicted"/>
<gene>
    <name evidence="1" type="ORF">COX47_04290</name>
</gene>